<dbReference type="SUPFAM" id="SSF48371">
    <property type="entry name" value="ARM repeat"/>
    <property type="match status" value="3"/>
</dbReference>
<keyword evidence="4" id="KW-0507">mRNA processing</keyword>
<accession>C5MAR3</accession>
<name>C5MAR3_CANTT</name>
<organism evidence="13 14">
    <name type="scientific">Candida tropicalis (strain ATCC MYA-3404 / T1)</name>
    <name type="common">Yeast</name>
    <dbReference type="NCBI Taxonomy" id="294747"/>
    <lineage>
        <taxon>Eukaryota</taxon>
        <taxon>Fungi</taxon>
        <taxon>Dikarya</taxon>
        <taxon>Ascomycota</taxon>
        <taxon>Saccharomycotina</taxon>
        <taxon>Pichiomycetes</taxon>
        <taxon>Debaryomycetaceae</taxon>
        <taxon>Candida/Lodderomyces clade</taxon>
        <taxon>Candida</taxon>
    </lineage>
</organism>
<evidence type="ECO:0000256" key="2">
    <source>
        <dbReference type="ARBA" id="ARBA00007413"/>
    </source>
</evidence>
<comment type="similarity">
    <text evidence="2">Belongs to the NCBP1 family.</text>
</comment>
<evidence type="ECO:0000256" key="8">
    <source>
        <dbReference type="ARBA" id="ARBA00023242"/>
    </source>
</evidence>
<keyword evidence="14" id="KW-1185">Reference proteome</keyword>
<dbReference type="InterPro" id="IPR027159">
    <property type="entry name" value="CBP80"/>
</dbReference>
<dbReference type="GO" id="GO:0000339">
    <property type="term" value="F:RNA cap binding"/>
    <property type="evidence" value="ECO:0007669"/>
    <property type="project" value="InterPro"/>
</dbReference>
<keyword evidence="5" id="KW-0509">mRNA transport</keyword>
<dbReference type="STRING" id="294747.C5MAR3"/>
<dbReference type="GO" id="GO:0008380">
    <property type="term" value="P:RNA splicing"/>
    <property type="evidence" value="ECO:0007669"/>
    <property type="project" value="UniProtKB-KW"/>
</dbReference>
<evidence type="ECO:0000256" key="1">
    <source>
        <dbReference type="ARBA" id="ARBA00004123"/>
    </source>
</evidence>
<sequence length="888" mass="103561">MDNSMKRSRDEFEEDDSRGGQFEGSHYNNFESKRQHIDPAQELTNNICKDIRRLGETGDVENLIADTNYISNPIVAEFEKMDTLRNAILPTIYALITEQPHKISAISNLILICNAKNFVVAKYVIEFLHSKIQSLLDSQKGSPFNHIKNVLKFLSTLTPIIEDYGIIQIYKQFLNFAIDLQKEKESRDGVAQEIYYNVLIAIPYLLSNDKSDDLKTYINELIDLAKEFKVVSQPASVLFPFDTRLGNFDLPYVPKQMVDLILPALLGLQENEWNFDLFLDFKQHLDPVIESCLANNSISSELIKHKLPQFSLPTITEESFTPDSIDKLWQENPRYLFQVYNNTTSFETVPPIESYYGLFFKDIAFDILTNLSFNKNETAIELSILDMFFSQKLFAPPGTSIDQLNEINKDNESGNNDPRLSTWKIEDVAVESILTMIFQLPAPLEVEMYYYAVLISCCRESTESIAPVFGRAIRFLYNHLESLDYELKLRFLDWMSIQLSNFEFSWKWDEWVDDSKKYKDLKYHPKKNFIKNLIAKEIRLSNKKRIKDSFLEMVDDQIVNLDEFYQYLDISMVPDVQDYILKYDTELYGGSEDKFKELLEQKKLQLSEKSTTTAQDEIFFNFTNNELPFHEVGSKVYDFILTHFKSNTDFNELYKSVISEVEVPNPERFVVNMILQTYAYIGSRSIYSVVSILSRDINKLKFLSGAAIDYVGEEAQFQDLHLTEEQKQDRQIWIIDAIFRIWIHQPQVVFLILEYLIEFGIIKPKYLLQKALESNLIIDNVSCMESINRVLANSKSKELILQLSSGIISNLNQLELPNDKTVSIEEINDSNASEVDKQWLFYEYLGLLKSYFRKYIYHNNEYTEEIKEIFNQLENVPAKEEILSWIIN</sequence>
<evidence type="ECO:0000313" key="14">
    <source>
        <dbReference type="Proteomes" id="UP000002037"/>
    </source>
</evidence>
<evidence type="ECO:0000259" key="12">
    <source>
        <dbReference type="SMART" id="SM00543"/>
    </source>
</evidence>
<protein>
    <recommendedName>
        <fullName evidence="10">Nuclear cap-binding protein complex subunit 1</fullName>
    </recommendedName>
    <alternativeName>
        <fullName evidence="9">80 kDa nuclear cap-binding protein</fullName>
    </alternativeName>
</protein>
<dbReference type="KEGG" id="ctp:CTRG_03155"/>
<dbReference type="SMART" id="SM00543">
    <property type="entry name" value="MIF4G"/>
    <property type="match status" value="1"/>
</dbReference>
<evidence type="ECO:0000256" key="5">
    <source>
        <dbReference type="ARBA" id="ARBA00022816"/>
    </source>
</evidence>
<dbReference type="eggNOG" id="KOG1104">
    <property type="taxonomic scope" value="Eukaryota"/>
</dbReference>
<dbReference type="GeneID" id="8299783"/>
<evidence type="ECO:0000256" key="7">
    <source>
        <dbReference type="ARBA" id="ARBA00023187"/>
    </source>
</evidence>
<comment type="subcellular location">
    <subcellularLocation>
        <location evidence="1">Nucleus</location>
    </subcellularLocation>
</comment>
<dbReference type="GO" id="GO:0005634">
    <property type="term" value="C:nucleus"/>
    <property type="evidence" value="ECO:0007669"/>
    <property type="project" value="UniProtKB-SubCell"/>
</dbReference>
<dbReference type="FunFam" id="1.25.40.180:FF:000056">
    <property type="entry name" value="Sto1p"/>
    <property type="match status" value="1"/>
</dbReference>
<dbReference type="HOGENOM" id="CLU_011380_0_0_1"/>
<evidence type="ECO:0000256" key="10">
    <source>
        <dbReference type="ARBA" id="ARBA00074671"/>
    </source>
</evidence>
<feature type="compositionally biased region" description="Basic and acidic residues" evidence="11">
    <location>
        <begin position="1"/>
        <end position="10"/>
    </location>
</feature>
<feature type="region of interest" description="Disordered" evidence="11">
    <location>
        <begin position="1"/>
        <end position="35"/>
    </location>
</feature>
<dbReference type="GO" id="GO:0003729">
    <property type="term" value="F:mRNA binding"/>
    <property type="evidence" value="ECO:0007669"/>
    <property type="project" value="TreeGrafter"/>
</dbReference>
<evidence type="ECO:0000256" key="3">
    <source>
        <dbReference type="ARBA" id="ARBA00022448"/>
    </source>
</evidence>
<dbReference type="PANTHER" id="PTHR12412:SF2">
    <property type="entry name" value="NUCLEAR CAP-BINDING PROTEIN SUBUNIT 1"/>
    <property type="match status" value="1"/>
</dbReference>
<dbReference type="GO" id="GO:0006397">
    <property type="term" value="P:mRNA processing"/>
    <property type="evidence" value="ECO:0007669"/>
    <property type="project" value="UniProtKB-KW"/>
</dbReference>
<evidence type="ECO:0000256" key="9">
    <source>
        <dbReference type="ARBA" id="ARBA00030965"/>
    </source>
</evidence>
<dbReference type="AlphaFoldDB" id="C5MAR3"/>
<dbReference type="InterPro" id="IPR003890">
    <property type="entry name" value="MIF4G-like_typ-3"/>
</dbReference>
<reference evidence="13 14" key="1">
    <citation type="journal article" date="2009" name="Nature">
        <title>Evolution of pathogenicity and sexual reproduction in eight Candida genomes.</title>
        <authorList>
            <person name="Butler G."/>
            <person name="Rasmussen M.D."/>
            <person name="Lin M.F."/>
            <person name="Santos M.A."/>
            <person name="Sakthikumar S."/>
            <person name="Munro C.A."/>
            <person name="Rheinbay E."/>
            <person name="Grabherr M."/>
            <person name="Forche A."/>
            <person name="Reedy J.L."/>
            <person name="Agrafioti I."/>
            <person name="Arnaud M.B."/>
            <person name="Bates S."/>
            <person name="Brown A.J."/>
            <person name="Brunke S."/>
            <person name="Costanzo M.C."/>
            <person name="Fitzpatrick D.A."/>
            <person name="de Groot P.W."/>
            <person name="Harris D."/>
            <person name="Hoyer L.L."/>
            <person name="Hube B."/>
            <person name="Klis F.M."/>
            <person name="Kodira C."/>
            <person name="Lennard N."/>
            <person name="Logue M.E."/>
            <person name="Martin R."/>
            <person name="Neiman A.M."/>
            <person name="Nikolaou E."/>
            <person name="Quail M.A."/>
            <person name="Quinn J."/>
            <person name="Santos M.C."/>
            <person name="Schmitzberger F.F."/>
            <person name="Sherlock G."/>
            <person name="Shah P."/>
            <person name="Silverstein K.A."/>
            <person name="Skrzypek M.S."/>
            <person name="Soll D."/>
            <person name="Staggs R."/>
            <person name="Stansfield I."/>
            <person name="Stumpf M.P."/>
            <person name="Sudbery P.E."/>
            <person name="Srikantha T."/>
            <person name="Zeng Q."/>
            <person name="Berman J."/>
            <person name="Berriman M."/>
            <person name="Heitman J."/>
            <person name="Gow N.A."/>
            <person name="Lorenz M.C."/>
            <person name="Birren B.W."/>
            <person name="Kellis M."/>
            <person name="Cuomo C.A."/>
        </authorList>
    </citation>
    <scope>NUCLEOTIDE SEQUENCE [LARGE SCALE GENOMIC DNA]</scope>
    <source>
        <strain evidence="14">ATCC MYA-3404 / T1</strain>
    </source>
</reference>
<dbReference type="GO" id="GO:0000184">
    <property type="term" value="P:nuclear-transcribed mRNA catabolic process, nonsense-mediated decay"/>
    <property type="evidence" value="ECO:0007669"/>
    <property type="project" value="TreeGrafter"/>
</dbReference>
<dbReference type="InterPro" id="IPR016024">
    <property type="entry name" value="ARM-type_fold"/>
</dbReference>
<dbReference type="Pfam" id="PF09088">
    <property type="entry name" value="MIF4G_like"/>
    <property type="match status" value="1"/>
</dbReference>
<dbReference type="Proteomes" id="UP000002037">
    <property type="component" value="Unassembled WGS sequence"/>
</dbReference>
<keyword evidence="8" id="KW-0539">Nucleus</keyword>
<keyword evidence="6" id="KW-0694">RNA-binding</keyword>
<dbReference type="InterPro" id="IPR015172">
    <property type="entry name" value="MIF4G-like_typ-1"/>
</dbReference>
<dbReference type="Gene3D" id="1.25.40.180">
    <property type="match status" value="3"/>
</dbReference>
<evidence type="ECO:0000256" key="11">
    <source>
        <dbReference type="SAM" id="MobiDB-lite"/>
    </source>
</evidence>
<dbReference type="InterPro" id="IPR015174">
    <property type="entry name" value="MIF4G-like_typ-2"/>
</dbReference>
<dbReference type="Pfam" id="PF09090">
    <property type="entry name" value="MIF4G_like_2"/>
    <property type="match status" value="1"/>
</dbReference>
<evidence type="ECO:0000313" key="13">
    <source>
        <dbReference type="EMBL" id="EER32730.1"/>
    </source>
</evidence>
<gene>
    <name evidence="13" type="ORF">CTRG_03155</name>
</gene>
<dbReference type="EMBL" id="GG692398">
    <property type="protein sequence ID" value="EER32730.1"/>
    <property type="molecule type" value="Genomic_DNA"/>
</dbReference>
<dbReference type="VEuPathDB" id="FungiDB:CTRG_03155"/>
<dbReference type="OrthoDB" id="10252707at2759"/>
<dbReference type="GO" id="GO:0006406">
    <property type="term" value="P:mRNA export from nucleus"/>
    <property type="evidence" value="ECO:0007669"/>
    <property type="project" value="InterPro"/>
</dbReference>
<evidence type="ECO:0000256" key="6">
    <source>
        <dbReference type="ARBA" id="ARBA00022884"/>
    </source>
</evidence>
<dbReference type="GO" id="GO:0005846">
    <property type="term" value="C:nuclear cap binding complex"/>
    <property type="evidence" value="ECO:0007669"/>
    <property type="project" value="InterPro"/>
</dbReference>
<dbReference type="PANTHER" id="PTHR12412">
    <property type="entry name" value="CAP BINDING PROTEIN"/>
    <property type="match status" value="1"/>
</dbReference>
<dbReference type="RefSeq" id="XP_002548858.1">
    <property type="nucleotide sequence ID" value="XM_002548812.1"/>
</dbReference>
<keyword evidence="7" id="KW-0508">mRNA splicing</keyword>
<feature type="domain" description="MIF4G" evidence="12">
    <location>
        <begin position="44"/>
        <end position="272"/>
    </location>
</feature>
<proteinExistence type="inferred from homology"/>
<keyword evidence="3" id="KW-0813">Transport</keyword>
<evidence type="ECO:0000256" key="4">
    <source>
        <dbReference type="ARBA" id="ARBA00022664"/>
    </source>
</evidence>